<keyword evidence="4" id="KW-0862">Zinc</keyword>
<evidence type="ECO:0000256" key="1">
    <source>
        <dbReference type="ARBA" id="ARBA00006924"/>
    </source>
</evidence>
<protein>
    <submittedName>
        <fullName evidence="7">DHS-like NAD/FAD-binding domain-containing protein</fullName>
    </submittedName>
</protein>
<gene>
    <name evidence="7" type="ORF">B0T14DRAFT_514067</name>
</gene>
<feature type="binding site" evidence="4">
    <location>
        <position position="264"/>
    </location>
    <ligand>
        <name>Zn(2+)</name>
        <dbReference type="ChEBI" id="CHEBI:29105"/>
    </ligand>
</feature>
<evidence type="ECO:0000256" key="2">
    <source>
        <dbReference type="ARBA" id="ARBA00022679"/>
    </source>
</evidence>
<feature type="compositionally biased region" description="Basic residues" evidence="5">
    <location>
        <begin position="1"/>
        <end position="12"/>
    </location>
</feature>
<dbReference type="EMBL" id="JAULSU010000003">
    <property type="protein sequence ID" value="KAK0622559.1"/>
    <property type="molecule type" value="Genomic_DNA"/>
</dbReference>
<feature type="active site" description="Proton acceptor" evidence="4">
    <location>
        <position position="148"/>
    </location>
</feature>
<dbReference type="InterPro" id="IPR026590">
    <property type="entry name" value="Ssirtuin_cat_dom"/>
</dbReference>
<dbReference type="GO" id="GO:0070403">
    <property type="term" value="F:NAD+ binding"/>
    <property type="evidence" value="ECO:0007669"/>
    <property type="project" value="InterPro"/>
</dbReference>
<dbReference type="Pfam" id="PF02146">
    <property type="entry name" value="SIR2"/>
    <property type="match status" value="2"/>
</dbReference>
<dbReference type="GO" id="GO:0046872">
    <property type="term" value="F:metal ion binding"/>
    <property type="evidence" value="ECO:0007669"/>
    <property type="project" value="UniProtKB-KW"/>
</dbReference>
<evidence type="ECO:0000313" key="8">
    <source>
        <dbReference type="Proteomes" id="UP001175000"/>
    </source>
</evidence>
<feature type="binding site" evidence="4">
    <location>
        <position position="261"/>
    </location>
    <ligand>
        <name>Zn(2+)</name>
        <dbReference type="ChEBI" id="CHEBI:29105"/>
    </ligand>
</feature>
<dbReference type="InterPro" id="IPR026591">
    <property type="entry name" value="Sirtuin_cat_small_dom_sf"/>
</dbReference>
<feature type="compositionally biased region" description="Polar residues" evidence="5">
    <location>
        <begin position="16"/>
        <end position="28"/>
    </location>
</feature>
<dbReference type="InterPro" id="IPR003000">
    <property type="entry name" value="Sirtuin"/>
</dbReference>
<sequence>MPTHQSRQRQCKPAKMSQQTTPSGLDPVQVSSFRTHLSQSTRIVTIIGAGLSASSGLPTFRDINGLWCNHDVFLIASPAGFRRDPGLVWQFYSERRRAALRAGPNPAHYALVNLAKAKPGFVALSQNVDGLLQRAGLDENPKQLKLLHGNLFDLACAGNCGYVDYDNFVDPLCEVLSEGRVRASVMGADVAEGEKPPKASALLFEGIAKKNKKILGEEKFAEAAPTARDAAPLTELGQEVRVPEAAPELYSGIEKAELPQCPGCGENLLRPRVVWFGEALPEDVMEDVDALFKEEKVDLAIVVGTSSQVWPAAGFCEEARGRGAKVAWVNMSEKDCKNAKKEDWVFLGDAAVILPEILNLEGQE</sequence>
<dbReference type="InterPro" id="IPR050134">
    <property type="entry name" value="NAD-dep_sirtuin_deacylases"/>
</dbReference>
<organism evidence="7 8">
    <name type="scientific">Immersiella caudata</name>
    <dbReference type="NCBI Taxonomy" id="314043"/>
    <lineage>
        <taxon>Eukaryota</taxon>
        <taxon>Fungi</taxon>
        <taxon>Dikarya</taxon>
        <taxon>Ascomycota</taxon>
        <taxon>Pezizomycotina</taxon>
        <taxon>Sordariomycetes</taxon>
        <taxon>Sordariomycetidae</taxon>
        <taxon>Sordariales</taxon>
        <taxon>Lasiosphaeriaceae</taxon>
        <taxon>Immersiella</taxon>
    </lineage>
</organism>
<evidence type="ECO:0000313" key="7">
    <source>
        <dbReference type="EMBL" id="KAK0622559.1"/>
    </source>
</evidence>
<accession>A0AA39WVU0</accession>
<dbReference type="PANTHER" id="PTHR11085:SF10">
    <property type="entry name" value="NAD-DEPENDENT PROTEIN DEACYLASE SIRTUIN-5, MITOCHONDRIAL-RELATED"/>
    <property type="match status" value="1"/>
</dbReference>
<evidence type="ECO:0000256" key="5">
    <source>
        <dbReference type="SAM" id="MobiDB-lite"/>
    </source>
</evidence>
<dbReference type="GO" id="GO:0017136">
    <property type="term" value="F:histone deacetylase activity, NAD-dependent"/>
    <property type="evidence" value="ECO:0007669"/>
    <property type="project" value="TreeGrafter"/>
</dbReference>
<keyword evidence="8" id="KW-1185">Reference proteome</keyword>
<proteinExistence type="inferred from homology"/>
<dbReference type="PROSITE" id="PS50305">
    <property type="entry name" value="SIRTUIN"/>
    <property type="match status" value="1"/>
</dbReference>
<name>A0AA39WVU0_9PEZI</name>
<dbReference type="Proteomes" id="UP001175000">
    <property type="component" value="Unassembled WGS sequence"/>
</dbReference>
<dbReference type="Gene3D" id="3.40.50.1220">
    <property type="entry name" value="TPP-binding domain"/>
    <property type="match status" value="2"/>
</dbReference>
<evidence type="ECO:0000256" key="3">
    <source>
        <dbReference type="ARBA" id="ARBA00023027"/>
    </source>
</evidence>
<feature type="binding site" evidence="4">
    <location>
        <position position="156"/>
    </location>
    <ligand>
        <name>Zn(2+)</name>
        <dbReference type="ChEBI" id="CHEBI:29105"/>
    </ligand>
</feature>
<evidence type="ECO:0000256" key="4">
    <source>
        <dbReference type="PROSITE-ProRule" id="PRU00236"/>
    </source>
</evidence>
<comment type="caution">
    <text evidence="7">The sequence shown here is derived from an EMBL/GenBank/DDBJ whole genome shotgun (WGS) entry which is preliminary data.</text>
</comment>
<dbReference type="Gene3D" id="3.30.1600.10">
    <property type="entry name" value="SIR2/SIRT2 'Small Domain"/>
    <property type="match status" value="2"/>
</dbReference>
<keyword evidence="2" id="KW-0808">Transferase</keyword>
<dbReference type="AlphaFoldDB" id="A0AA39WVU0"/>
<dbReference type="GO" id="GO:0005634">
    <property type="term" value="C:nucleus"/>
    <property type="evidence" value="ECO:0007669"/>
    <property type="project" value="TreeGrafter"/>
</dbReference>
<keyword evidence="3" id="KW-0520">NAD</keyword>
<feature type="region of interest" description="Disordered" evidence="5">
    <location>
        <begin position="1"/>
        <end position="28"/>
    </location>
</feature>
<feature type="binding site" evidence="4">
    <location>
        <position position="160"/>
    </location>
    <ligand>
        <name>Zn(2+)</name>
        <dbReference type="ChEBI" id="CHEBI:29105"/>
    </ligand>
</feature>
<evidence type="ECO:0000259" key="6">
    <source>
        <dbReference type="PROSITE" id="PS50305"/>
    </source>
</evidence>
<dbReference type="InterPro" id="IPR029035">
    <property type="entry name" value="DHS-like_NAD/FAD-binding_dom"/>
</dbReference>
<feature type="domain" description="Deacetylase sirtuin-type" evidence="6">
    <location>
        <begin position="23"/>
        <end position="364"/>
    </location>
</feature>
<comment type="similarity">
    <text evidence="1">Belongs to the sirtuin family. Class I subfamily.</text>
</comment>
<keyword evidence="4" id="KW-0479">Metal-binding</keyword>
<reference evidence="7" key="1">
    <citation type="submission" date="2023-06" db="EMBL/GenBank/DDBJ databases">
        <title>Genome-scale phylogeny and comparative genomics of the fungal order Sordariales.</title>
        <authorList>
            <consortium name="Lawrence Berkeley National Laboratory"/>
            <person name="Hensen N."/>
            <person name="Bonometti L."/>
            <person name="Westerberg I."/>
            <person name="Brannstrom I.O."/>
            <person name="Guillou S."/>
            <person name="Cros-Aarteil S."/>
            <person name="Calhoun S."/>
            <person name="Haridas S."/>
            <person name="Kuo A."/>
            <person name="Mondo S."/>
            <person name="Pangilinan J."/>
            <person name="Riley R."/>
            <person name="Labutti K."/>
            <person name="Andreopoulos B."/>
            <person name="Lipzen A."/>
            <person name="Chen C."/>
            <person name="Yanf M."/>
            <person name="Daum C."/>
            <person name="Ng V."/>
            <person name="Clum A."/>
            <person name="Steindorff A."/>
            <person name="Ohm R."/>
            <person name="Martin F."/>
            <person name="Silar P."/>
            <person name="Natvig D."/>
            <person name="Lalanne C."/>
            <person name="Gautier V."/>
            <person name="Ament-Velasquez S.L."/>
            <person name="Kruys A."/>
            <person name="Hutchinson M.I."/>
            <person name="Powell A.J."/>
            <person name="Barry K."/>
            <person name="Miller A.N."/>
            <person name="Grigoriev I.V."/>
            <person name="Debuchy R."/>
            <person name="Gladieux P."/>
            <person name="Thoren M.H."/>
            <person name="Johannesson H."/>
        </authorList>
    </citation>
    <scope>NUCLEOTIDE SEQUENCE</scope>
    <source>
        <strain evidence="7">CBS 606.72</strain>
    </source>
</reference>
<dbReference type="PANTHER" id="PTHR11085">
    <property type="entry name" value="NAD-DEPENDENT PROTEIN DEACYLASE SIRTUIN-5, MITOCHONDRIAL-RELATED"/>
    <property type="match status" value="1"/>
</dbReference>
<dbReference type="SUPFAM" id="SSF52467">
    <property type="entry name" value="DHS-like NAD/FAD-binding domain"/>
    <property type="match status" value="1"/>
</dbReference>